<dbReference type="Proteomes" id="UP000222366">
    <property type="component" value="Unassembled WGS sequence"/>
</dbReference>
<name>A0A2D0KB20_9GAMM</name>
<evidence type="ECO:0000313" key="1">
    <source>
        <dbReference type="EMBL" id="PHM60525.1"/>
    </source>
</evidence>
<keyword evidence="2" id="KW-1185">Reference proteome</keyword>
<dbReference type="RefSeq" id="WP_099111995.1">
    <property type="nucleotide sequence ID" value="NZ_CAWNRH010000143.1"/>
</dbReference>
<organism evidence="1 2">
    <name type="scientific">Xenorhabdus stockiae</name>
    <dbReference type="NCBI Taxonomy" id="351614"/>
    <lineage>
        <taxon>Bacteria</taxon>
        <taxon>Pseudomonadati</taxon>
        <taxon>Pseudomonadota</taxon>
        <taxon>Gammaproteobacteria</taxon>
        <taxon>Enterobacterales</taxon>
        <taxon>Morganellaceae</taxon>
        <taxon>Xenorhabdus</taxon>
    </lineage>
</organism>
<dbReference type="InterPro" id="IPR025730">
    <property type="entry name" value="Biofilm_BssS"/>
</dbReference>
<proteinExistence type="predicted"/>
<accession>A0A2D0KB20</accession>
<dbReference type="EMBL" id="NJAJ01000065">
    <property type="protein sequence ID" value="PHM60525.1"/>
    <property type="molecule type" value="Genomic_DNA"/>
</dbReference>
<evidence type="ECO:0000313" key="2">
    <source>
        <dbReference type="Proteomes" id="UP000222366"/>
    </source>
</evidence>
<comment type="caution">
    <text evidence="1">The sequence shown here is derived from an EMBL/GenBank/DDBJ whole genome shotgun (WGS) entry which is preliminary data.</text>
</comment>
<dbReference type="NCBIfam" id="NF008958">
    <property type="entry name" value="PRK12301.1"/>
    <property type="match status" value="1"/>
</dbReference>
<reference evidence="1 2" key="1">
    <citation type="journal article" date="2017" name="Nat. Microbiol.">
        <title>Natural product diversity associated with the nematode symbionts Photorhabdus and Xenorhabdus.</title>
        <authorList>
            <person name="Tobias N.J."/>
            <person name="Wolff H."/>
            <person name="Djahanschiri B."/>
            <person name="Grundmann F."/>
            <person name="Kronenwerth M."/>
            <person name="Shi Y.M."/>
            <person name="Simonyi S."/>
            <person name="Grun P."/>
            <person name="Shapiro-Ilan D."/>
            <person name="Pidot S.J."/>
            <person name="Stinear T.P."/>
            <person name="Ebersberger I."/>
            <person name="Bode H.B."/>
        </authorList>
    </citation>
    <scope>NUCLEOTIDE SEQUENCE [LARGE SCALE GENOMIC DNA]</scope>
    <source>
        <strain evidence="1 2">DSM 17904</strain>
    </source>
</reference>
<dbReference type="AlphaFoldDB" id="A0A2D0KB20"/>
<gene>
    <name evidence="1" type="primary">bssS</name>
    <name evidence="1" type="ORF">Xsto_03916</name>
</gene>
<protein>
    <submittedName>
        <fullName evidence="1">Biofilm formation regulatory protein BssS</fullName>
    </submittedName>
</protein>
<dbReference type="Pfam" id="PF13991">
    <property type="entry name" value="BssS"/>
    <property type="match status" value="1"/>
</dbReference>
<sequence>MGQKDEIIQTHPVVGWDISIVDTYDAIMIRLHYLSSPDQTTKTDNVSIDKTLWLTTGVAKQLILILQAGIEKIESSEYDQLDYTKH</sequence>